<dbReference type="AlphaFoldDB" id="A0A2P9ATR3"/>
<evidence type="ECO:0000313" key="2">
    <source>
        <dbReference type="Proteomes" id="UP000245698"/>
    </source>
</evidence>
<dbReference type="Proteomes" id="UP000245698">
    <property type="component" value="Unassembled WGS sequence"/>
</dbReference>
<accession>A0A2P9ATR3</accession>
<keyword evidence="2" id="KW-1185">Reference proteome</keyword>
<protein>
    <submittedName>
        <fullName evidence="1">Uncharacterized protein</fullName>
    </submittedName>
</protein>
<dbReference type="EMBL" id="FUIG01000056">
    <property type="protein sequence ID" value="SJM34511.1"/>
    <property type="molecule type" value="Genomic_DNA"/>
</dbReference>
<gene>
    <name evidence="1" type="ORF">BQ8482_470005</name>
</gene>
<evidence type="ECO:0000313" key="1">
    <source>
        <dbReference type="EMBL" id="SJM34511.1"/>
    </source>
</evidence>
<reference evidence="2" key="1">
    <citation type="submission" date="2016-12" db="EMBL/GenBank/DDBJ databases">
        <authorList>
            <person name="Brunel B."/>
        </authorList>
    </citation>
    <scope>NUCLEOTIDE SEQUENCE [LARGE SCALE GENOMIC DNA]</scope>
</reference>
<name>A0A2P9ATR3_9HYPH</name>
<organism evidence="1 2">
    <name type="scientific">Mesorhizobium delmotii</name>
    <dbReference type="NCBI Taxonomy" id="1631247"/>
    <lineage>
        <taxon>Bacteria</taxon>
        <taxon>Pseudomonadati</taxon>
        <taxon>Pseudomonadota</taxon>
        <taxon>Alphaproteobacteria</taxon>
        <taxon>Hyphomicrobiales</taxon>
        <taxon>Phyllobacteriaceae</taxon>
        <taxon>Mesorhizobium</taxon>
    </lineage>
</organism>
<sequence>MTAAQHVTQVAKLSSLITISRFADSKRARRLPADEGFLTFLDAINVSIAAIWRASGPRGTMASSLKIDSAKFNPNAS</sequence>
<proteinExistence type="predicted"/>